<accession>X0Y3H4</accession>
<reference evidence="2" key="1">
    <citation type="journal article" date="2014" name="Front. Microbiol.">
        <title>High frequency of phylogenetically diverse reductive dehalogenase-homologous genes in deep subseafloor sedimentary metagenomes.</title>
        <authorList>
            <person name="Kawai M."/>
            <person name="Futagami T."/>
            <person name="Toyoda A."/>
            <person name="Takaki Y."/>
            <person name="Nishi S."/>
            <person name="Hori S."/>
            <person name="Arai W."/>
            <person name="Tsubouchi T."/>
            <person name="Morono Y."/>
            <person name="Uchiyama I."/>
            <person name="Ito T."/>
            <person name="Fujiyama A."/>
            <person name="Inagaki F."/>
            <person name="Takami H."/>
        </authorList>
    </citation>
    <scope>NUCLEOTIDE SEQUENCE</scope>
    <source>
        <strain evidence="2">Expedition CK06-06</strain>
    </source>
</reference>
<proteinExistence type="predicted"/>
<comment type="caution">
    <text evidence="2">The sequence shown here is derived from an EMBL/GenBank/DDBJ whole genome shotgun (WGS) entry which is preliminary data.</text>
</comment>
<dbReference type="Pfam" id="PF13185">
    <property type="entry name" value="GAF_2"/>
    <property type="match status" value="1"/>
</dbReference>
<dbReference type="InterPro" id="IPR003018">
    <property type="entry name" value="GAF"/>
</dbReference>
<feature type="non-terminal residue" evidence="2">
    <location>
        <position position="203"/>
    </location>
</feature>
<gene>
    <name evidence="2" type="ORF">S01H1_66537</name>
</gene>
<dbReference type="SUPFAM" id="SSF55781">
    <property type="entry name" value="GAF domain-like"/>
    <property type="match status" value="1"/>
</dbReference>
<feature type="domain" description="GAF" evidence="1">
    <location>
        <begin position="23"/>
        <end position="168"/>
    </location>
</feature>
<organism evidence="2">
    <name type="scientific">marine sediment metagenome</name>
    <dbReference type="NCBI Taxonomy" id="412755"/>
    <lineage>
        <taxon>unclassified sequences</taxon>
        <taxon>metagenomes</taxon>
        <taxon>ecological metagenomes</taxon>
    </lineage>
</organism>
<protein>
    <recommendedName>
        <fullName evidence="1">GAF domain-containing protein</fullName>
    </recommendedName>
</protein>
<dbReference type="AlphaFoldDB" id="X0Y3H4"/>
<dbReference type="EMBL" id="BARS01044002">
    <property type="protein sequence ID" value="GAG31416.1"/>
    <property type="molecule type" value="Genomic_DNA"/>
</dbReference>
<name>X0Y3H4_9ZZZZ</name>
<evidence type="ECO:0000259" key="1">
    <source>
        <dbReference type="SMART" id="SM00065"/>
    </source>
</evidence>
<dbReference type="InterPro" id="IPR029016">
    <property type="entry name" value="GAF-like_dom_sf"/>
</dbReference>
<dbReference type="SMART" id="SM00065">
    <property type="entry name" value="GAF"/>
    <property type="match status" value="1"/>
</dbReference>
<evidence type="ECO:0000313" key="2">
    <source>
        <dbReference type="EMBL" id="GAG31416.1"/>
    </source>
</evidence>
<dbReference type="Gene3D" id="3.30.450.40">
    <property type="match status" value="1"/>
</dbReference>
<sequence>MEASLERERLRNQVAEALSSALDSSAVFERVIHLAAEMTNADAGAITLIEPDGETVTYPYLFGLPDSLSFQPTPRGQGLAWLIIENRTPILLPDYREHPNALPNWVDAGIRSFLGVPLIAGDEVIGGLGLFSLTKDRPFGEEHLEIAQAIASMAAIAIKNARSYAEATRRAEESQALIRTASYICSSLDHEIVLQTIAEQAKA</sequence>